<accession>A0A0H2S5A3</accession>
<dbReference type="PANTHER" id="PTHR36223:SF1">
    <property type="entry name" value="TRANSCRIPTION ELONGATION FACTOR EAF N-TERMINAL DOMAIN-CONTAINING PROTEIN"/>
    <property type="match status" value="1"/>
</dbReference>
<dbReference type="PANTHER" id="PTHR36223">
    <property type="entry name" value="BETA-LACTAMASE-TYPE TRANSPEPTIDASE FOLD DOMAIN CONTAINING PROTEIN"/>
    <property type="match status" value="1"/>
</dbReference>
<feature type="compositionally biased region" description="Polar residues" evidence="1">
    <location>
        <begin position="244"/>
        <end position="253"/>
    </location>
</feature>
<dbReference type="STRING" id="27342.A0A0H2S5A3"/>
<reference evidence="3 4" key="1">
    <citation type="submission" date="2015-04" db="EMBL/GenBank/DDBJ databases">
        <title>Complete genome sequence of Schizopora paradoxa KUC8140, a cosmopolitan wood degrader in East Asia.</title>
        <authorList>
            <consortium name="DOE Joint Genome Institute"/>
            <person name="Min B."/>
            <person name="Park H."/>
            <person name="Jang Y."/>
            <person name="Kim J.-J."/>
            <person name="Kim K.H."/>
            <person name="Pangilinan J."/>
            <person name="Lipzen A."/>
            <person name="Riley R."/>
            <person name="Grigoriev I.V."/>
            <person name="Spatafora J.W."/>
            <person name="Choi I.-G."/>
        </authorList>
    </citation>
    <scope>NUCLEOTIDE SEQUENCE [LARGE SCALE GENOMIC DNA]</scope>
    <source>
        <strain evidence="3 4">KUC8140</strain>
    </source>
</reference>
<keyword evidence="4" id="KW-1185">Reference proteome</keyword>
<protein>
    <recommendedName>
        <fullName evidence="2">DUF7918 domain-containing protein</fullName>
    </recommendedName>
</protein>
<evidence type="ECO:0000259" key="2">
    <source>
        <dbReference type="Pfam" id="PF25534"/>
    </source>
</evidence>
<organism evidence="3 4">
    <name type="scientific">Schizopora paradoxa</name>
    <dbReference type="NCBI Taxonomy" id="27342"/>
    <lineage>
        <taxon>Eukaryota</taxon>
        <taxon>Fungi</taxon>
        <taxon>Dikarya</taxon>
        <taxon>Basidiomycota</taxon>
        <taxon>Agaricomycotina</taxon>
        <taxon>Agaricomycetes</taxon>
        <taxon>Hymenochaetales</taxon>
        <taxon>Schizoporaceae</taxon>
        <taxon>Schizopora</taxon>
    </lineage>
</organism>
<dbReference type="InterPro" id="IPR057678">
    <property type="entry name" value="DUF7918"/>
</dbReference>
<dbReference type="EMBL" id="KQ085985">
    <property type="protein sequence ID" value="KLO12096.1"/>
    <property type="molecule type" value="Genomic_DNA"/>
</dbReference>
<evidence type="ECO:0000313" key="3">
    <source>
        <dbReference type="EMBL" id="KLO12096.1"/>
    </source>
</evidence>
<feature type="domain" description="DUF7918" evidence="2">
    <location>
        <begin position="28"/>
        <end position="240"/>
    </location>
</feature>
<dbReference type="InParanoid" id="A0A0H2S5A3"/>
<feature type="region of interest" description="Disordered" evidence="1">
    <location>
        <begin position="244"/>
        <end position="279"/>
    </location>
</feature>
<feature type="compositionally biased region" description="Low complexity" evidence="1">
    <location>
        <begin position="159"/>
        <end position="171"/>
    </location>
</feature>
<dbReference type="AlphaFoldDB" id="A0A0H2S5A3"/>
<sequence length="279" mass="31974">MPEWRGFASRIVRLSGAALSGTDDDVVPAEEHGERITGTETHRKISCWIESQTDQEFAVQWEAPRYDISFLVELYMDGKFIDRELLDKNHTKGNPPGWCVAFEGFRQEDETVKPFVFSDIQFDPNAPYNDYSPEIGSIQLRFYHILLKLEDKRNIDIVTGPTPRSRPSSGSLGEEKSRLVTHRVSTRSTRKPIKRPKTIKQDIIWTFKYLPIDDDAEPEPFIVFEFKYRSQAFLQAKGLVKSQENISKATGSKGSRKKQRTKDVQHQSSCISQSLITSN</sequence>
<feature type="compositionally biased region" description="Basic residues" evidence="1">
    <location>
        <begin position="179"/>
        <end position="193"/>
    </location>
</feature>
<evidence type="ECO:0000313" key="4">
    <source>
        <dbReference type="Proteomes" id="UP000053477"/>
    </source>
</evidence>
<name>A0A0H2S5A3_9AGAM</name>
<feature type="region of interest" description="Disordered" evidence="1">
    <location>
        <begin position="158"/>
        <end position="193"/>
    </location>
</feature>
<proteinExistence type="predicted"/>
<feature type="compositionally biased region" description="Polar residues" evidence="1">
    <location>
        <begin position="266"/>
        <end position="279"/>
    </location>
</feature>
<dbReference type="Pfam" id="PF25534">
    <property type="entry name" value="DUF7918"/>
    <property type="match status" value="1"/>
</dbReference>
<dbReference type="Proteomes" id="UP000053477">
    <property type="component" value="Unassembled WGS sequence"/>
</dbReference>
<gene>
    <name evidence="3" type="ORF">SCHPADRAFT_437854</name>
</gene>
<dbReference type="OrthoDB" id="3364132at2759"/>
<evidence type="ECO:0000256" key="1">
    <source>
        <dbReference type="SAM" id="MobiDB-lite"/>
    </source>
</evidence>